<name>A0A0W0FNX8_MONRR</name>
<evidence type="ECO:0000313" key="2">
    <source>
        <dbReference type="Proteomes" id="UP000054988"/>
    </source>
</evidence>
<organism evidence="1 2">
    <name type="scientific">Moniliophthora roreri</name>
    <name type="common">Frosty pod rot fungus</name>
    <name type="synonym">Monilia roreri</name>
    <dbReference type="NCBI Taxonomy" id="221103"/>
    <lineage>
        <taxon>Eukaryota</taxon>
        <taxon>Fungi</taxon>
        <taxon>Dikarya</taxon>
        <taxon>Basidiomycota</taxon>
        <taxon>Agaricomycotina</taxon>
        <taxon>Agaricomycetes</taxon>
        <taxon>Agaricomycetidae</taxon>
        <taxon>Agaricales</taxon>
        <taxon>Marasmiineae</taxon>
        <taxon>Marasmiaceae</taxon>
        <taxon>Moniliophthora</taxon>
    </lineage>
</organism>
<dbReference type="EMBL" id="LATX01001785">
    <property type="protein sequence ID" value="KTB38064.1"/>
    <property type="molecule type" value="Genomic_DNA"/>
</dbReference>
<dbReference type="AlphaFoldDB" id="A0A0W0FNX8"/>
<dbReference type="Proteomes" id="UP000054988">
    <property type="component" value="Unassembled WGS sequence"/>
</dbReference>
<evidence type="ECO:0000313" key="1">
    <source>
        <dbReference type="EMBL" id="KTB38064.1"/>
    </source>
</evidence>
<gene>
    <name evidence="1" type="ORF">WG66_9379</name>
</gene>
<dbReference type="eggNOG" id="ENOG502S856">
    <property type="taxonomic scope" value="Eukaryota"/>
</dbReference>
<sequence>MSNLRSSQPITIPPLNPALCPLLTPKVFRRLKPQFHCRVEHIPVVGGEVAAEVPEDMGGDEEWENQIPSNTDNPLTLNLRSPTPVLIQMMQLIDHISALCADWSAISPEIACSTCVADASKFSLDIHLATVLTNKGLTVLRTEGLIQAQTLCQMIGVMMTNPMRILEENVEESTDREIDFLFVGADLWKVRLLSIEERVAQGWQPMGGVPLTLLIRTVEEMLDTSEDYNTELHGDGES</sequence>
<comment type="caution">
    <text evidence="1">The sequence shown here is derived from an EMBL/GenBank/DDBJ whole genome shotgun (WGS) entry which is preliminary data.</text>
</comment>
<proteinExistence type="predicted"/>
<protein>
    <submittedName>
        <fullName evidence="1">Uncharacterized protein</fullName>
    </submittedName>
</protein>
<reference evidence="1 2" key="1">
    <citation type="submission" date="2015-12" db="EMBL/GenBank/DDBJ databases">
        <title>Draft genome sequence of Moniliophthora roreri, the causal agent of frosty pod rot of cacao.</title>
        <authorList>
            <person name="Aime M.C."/>
            <person name="Diaz-Valderrama J.R."/>
            <person name="Kijpornyongpan T."/>
            <person name="Phillips-Mora W."/>
        </authorList>
    </citation>
    <scope>NUCLEOTIDE SEQUENCE [LARGE SCALE GENOMIC DNA]</scope>
    <source>
        <strain evidence="1 2">MCA 2952</strain>
    </source>
</reference>
<accession>A0A0W0FNX8</accession>